<sequence>MPVSFTVAKHPSNPQWPVFLPGSLTAEDLLAQACPDQYETASAVLGSSFSLADSTPFTRIIPNPHGLVNTIISAYNGHHNLIIRPDDVWIHIFTQFNFYLRANAEIRRANFDGKKQLIIYTEDPRDERMDFADLSRQLVHLFGKNVVDRTLRAWVLPSFSTTMLKDKTVASIVTMSTLRAYKYSKYPFQMMAYGIPHVTIEGTKSDWEDILKRLEKLKQYGIETIAWYHLLVPVIKRFVWAFDNPNGAENVEFWKTVAQYTSGGSEPGYYSGWITAFCAFDTMGQWIGPRLKKHTQTVDPPESLSASAFWDAYRYADTSEPYHGFGGNFILDGTHFHEVESLDIPSGYAHVPIKLVDRSQVEDPEWACMMVAGVVGTFVSRSTAEGGTKMDTVQPGTGWWIFRTRE</sequence>
<dbReference type="Proteomes" id="UP001221142">
    <property type="component" value="Unassembled WGS sequence"/>
</dbReference>
<organism evidence="1 2">
    <name type="scientific">Roridomyces roridus</name>
    <dbReference type="NCBI Taxonomy" id="1738132"/>
    <lineage>
        <taxon>Eukaryota</taxon>
        <taxon>Fungi</taxon>
        <taxon>Dikarya</taxon>
        <taxon>Basidiomycota</taxon>
        <taxon>Agaricomycotina</taxon>
        <taxon>Agaricomycetes</taxon>
        <taxon>Agaricomycetidae</taxon>
        <taxon>Agaricales</taxon>
        <taxon>Marasmiineae</taxon>
        <taxon>Mycenaceae</taxon>
        <taxon>Roridomyces</taxon>
    </lineage>
</organism>
<name>A0AAD7FZ00_9AGAR</name>
<accession>A0AAD7FZ00</accession>
<protein>
    <submittedName>
        <fullName evidence="1">Uncharacterized protein</fullName>
    </submittedName>
</protein>
<dbReference type="InterPro" id="IPR025533">
    <property type="entry name" value="DUF4419"/>
</dbReference>
<keyword evidence="2" id="KW-1185">Reference proteome</keyword>
<proteinExistence type="predicted"/>
<reference evidence="1" key="1">
    <citation type="submission" date="2023-03" db="EMBL/GenBank/DDBJ databases">
        <title>Massive genome expansion in bonnet fungi (Mycena s.s.) driven by repeated elements and novel gene families across ecological guilds.</title>
        <authorList>
            <consortium name="Lawrence Berkeley National Laboratory"/>
            <person name="Harder C.B."/>
            <person name="Miyauchi S."/>
            <person name="Viragh M."/>
            <person name="Kuo A."/>
            <person name="Thoen E."/>
            <person name="Andreopoulos B."/>
            <person name="Lu D."/>
            <person name="Skrede I."/>
            <person name="Drula E."/>
            <person name="Henrissat B."/>
            <person name="Morin E."/>
            <person name="Kohler A."/>
            <person name="Barry K."/>
            <person name="LaButti K."/>
            <person name="Morin E."/>
            <person name="Salamov A."/>
            <person name="Lipzen A."/>
            <person name="Mereny Z."/>
            <person name="Hegedus B."/>
            <person name="Baldrian P."/>
            <person name="Stursova M."/>
            <person name="Weitz H."/>
            <person name="Taylor A."/>
            <person name="Grigoriev I.V."/>
            <person name="Nagy L.G."/>
            <person name="Martin F."/>
            <person name="Kauserud H."/>
        </authorList>
    </citation>
    <scope>NUCLEOTIDE SEQUENCE</scope>
    <source>
        <strain evidence="1">9284</strain>
    </source>
</reference>
<dbReference type="AlphaFoldDB" id="A0AAD7FZ00"/>
<evidence type="ECO:0000313" key="1">
    <source>
        <dbReference type="EMBL" id="KAJ7644748.1"/>
    </source>
</evidence>
<dbReference type="PANTHER" id="PTHR31252">
    <property type="entry name" value="DUF4419 DOMAIN-CONTAINING PROTEIN"/>
    <property type="match status" value="1"/>
</dbReference>
<evidence type="ECO:0000313" key="2">
    <source>
        <dbReference type="Proteomes" id="UP001221142"/>
    </source>
</evidence>
<dbReference type="Pfam" id="PF14388">
    <property type="entry name" value="DUF4419"/>
    <property type="match status" value="1"/>
</dbReference>
<dbReference type="EMBL" id="JARKIF010000003">
    <property type="protein sequence ID" value="KAJ7644748.1"/>
    <property type="molecule type" value="Genomic_DNA"/>
</dbReference>
<comment type="caution">
    <text evidence="1">The sequence shown here is derived from an EMBL/GenBank/DDBJ whole genome shotgun (WGS) entry which is preliminary data.</text>
</comment>
<dbReference type="PANTHER" id="PTHR31252:SF11">
    <property type="entry name" value="DUF4419 DOMAIN-CONTAINING PROTEIN"/>
    <property type="match status" value="1"/>
</dbReference>
<gene>
    <name evidence="1" type="ORF">FB45DRAFT_824876</name>
</gene>